<dbReference type="SUPFAM" id="SSF53597">
    <property type="entry name" value="Dihydrofolate reductase-like"/>
    <property type="match status" value="1"/>
</dbReference>
<comment type="similarity">
    <text evidence="3">In the C-terminal section; belongs to the thymidylate synthase family.</text>
</comment>
<proteinExistence type="inferred from homology"/>
<sequence length="690" mass="76960">MPSAPLSAAGTGEVGPSVAVPTRGVVQRNMQKPVSLIAAMTPRRGIGVNNGLPWPHLATDFKHFSRVTKTTADEVSRLNAWLPKKIAKTGDSGLPSPAFGVNRFNAVVMGRKTWESLPLKFRPLVDRLNIVVSSSLKEEDIAAEKPLVEGQQRVRVCDSLPAALRLVDEEYRESVDQIYVVGGAGLYEEALSLGVVSHLYITRVARDFPCDVFFPAFPGDSILSNKQAASASQPSAAAEPVFVPFCPQLGREKSNEASYRPIFISKTYSDNGVPYDFVVLEKGRKADACSATESCELRGPWTSTGETSPETRLPSSSASAVAQVLAWMADEDRKKCEKKEIIRAVPHVHFRGHEEFQYLDLIADIINNGATMDDRTGVGVISKFGCTMRFSLDKAFPLLTTKRVFWKGVLEELLWFIRGDTNANHLSEKGVKASLQAPLLSFRLLRRLGAFLRGVTPPRLHAYIECTRLSSRPSAAFAGPRIWDKNVTREFLDSRNLSHREVGDIGPGYGFQWRHFGATYKDMHTDYTGQGVDQLKKVINMLRTNPTDRRMLMTAWNPAALDEMALPPCHLLCQFYVENDRDLSCVMYQRSCDVGLGVPFNIASYSLLTLMVAHVCNLKPKEFIHFMGNTHVYSNHVEALKEQLRREPRPFPIVNILNKERIQEIDDFTAEDFEVVGYVPHGRIQMEMAV</sequence>
<dbReference type="eggNOG" id="KOG0673">
    <property type="taxonomic scope" value="Eukaryota"/>
</dbReference>
<dbReference type="GO" id="GO:0032259">
    <property type="term" value="P:methylation"/>
    <property type="evidence" value="ECO:0007669"/>
    <property type="project" value="UniProtKB-KW"/>
</dbReference>
<organism evidence="24 26">
    <name type="scientific">Neospora caninum (strain Liverpool)</name>
    <dbReference type="NCBI Taxonomy" id="572307"/>
    <lineage>
        <taxon>Eukaryota</taxon>
        <taxon>Sar</taxon>
        <taxon>Alveolata</taxon>
        <taxon>Apicomplexa</taxon>
        <taxon>Conoidasida</taxon>
        <taxon>Coccidia</taxon>
        <taxon>Eucoccidiorida</taxon>
        <taxon>Eimeriorina</taxon>
        <taxon>Sarcocystidae</taxon>
        <taxon>Neospora</taxon>
    </lineage>
</organism>
<dbReference type="GO" id="GO:0046654">
    <property type="term" value="P:tetrahydrofolate biosynthetic process"/>
    <property type="evidence" value="ECO:0007669"/>
    <property type="project" value="UniProtKB-UniPathway"/>
</dbReference>
<dbReference type="AlphaFoldDB" id="F0VQW6"/>
<dbReference type="PANTHER" id="PTHR11548:SF2">
    <property type="entry name" value="THYMIDYLATE SYNTHASE"/>
    <property type="match status" value="1"/>
</dbReference>
<evidence type="ECO:0000256" key="2">
    <source>
        <dbReference type="ARBA" id="ARBA00004992"/>
    </source>
</evidence>
<feature type="active site" evidence="21 22">
    <location>
        <position position="569"/>
    </location>
</feature>
<dbReference type="GO" id="GO:0004146">
    <property type="term" value="F:dihydrofolate reductase activity"/>
    <property type="evidence" value="ECO:0007669"/>
    <property type="project" value="UniProtKB-EC"/>
</dbReference>
<dbReference type="CDD" id="cd00351">
    <property type="entry name" value="TS_Pyrimidine_HMase"/>
    <property type="match status" value="1"/>
</dbReference>
<reference evidence="25" key="4">
    <citation type="journal article" date="2015" name="PLoS ONE">
        <title>Comprehensive Evaluation of Toxoplasma gondii VEG and Neospora caninum LIV Genomes with Tachyzoite Stage Transcriptome and Proteome Defines Novel Transcript Features.</title>
        <authorList>
            <person name="Ramaprasad A."/>
            <person name="Mourier T."/>
            <person name="Naeem R."/>
            <person name="Malas T.B."/>
            <person name="Moussa E."/>
            <person name="Panigrahi A."/>
            <person name="Vermont S.J."/>
            <person name="Otto T.D."/>
            <person name="Wastling J."/>
            <person name="Pain A."/>
        </authorList>
    </citation>
    <scope>NUCLEOTIDE SEQUENCE</scope>
    <source>
        <strain evidence="25">Liverpool</strain>
    </source>
</reference>
<evidence type="ECO:0000256" key="4">
    <source>
        <dbReference type="ARBA" id="ARBA00009972"/>
    </source>
</evidence>
<dbReference type="Pfam" id="PF00303">
    <property type="entry name" value="Thymidylat_synt"/>
    <property type="match status" value="1"/>
</dbReference>
<dbReference type="PROSITE" id="PS51330">
    <property type="entry name" value="DHFR_2"/>
    <property type="match status" value="1"/>
</dbReference>
<evidence type="ECO:0000256" key="15">
    <source>
        <dbReference type="ARBA" id="ARBA00023002"/>
    </source>
</evidence>
<evidence type="ECO:0000256" key="6">
    <source>
        <dbReference type="ARBA" id="ARBA00011947"/>
    </source>
</evidence>
<evidence type="ECO:0000256" key="20">
    <source>
        <dbReference type="ARBA" id="ARBA00056634"/>
    </source>
</evidence>
<dbReference type="GO" id="GO:0006730">
    <property type="term" value="P:one-carbon metabolic process"/>
    <property type="evidence" value="ECO:0007669"/>
    <property type="project" value="UniProtKB-KW"/>
</dbReference>
<dbReference type="GO" id="GO:0006231">
    <property type="term" value="P:dTMP biosynthetic process"/>
    <property type="evidence" value="ECO:0007669"/>
    <property type="project" value="InterPro"/>
</dbReference>
<dbReference type="FunFam" id="3.30.572.10:FF:000007">
    <property type="entry name" value="thymidylate synthase isoform X2"/>
    <property type="match status" value="1"/>
</dbReference>
<dbReference type="Proteomes" id="UP000007494">
    <property type="component" value="Chromosome XII"/>
</dbReference>
<name>F0VQW6_NEOCL</name>
<feature type="domain" description="DHFR" evidence="23">
    <location>
        <begin position="33"/>
        <end position="282"/>
    </location>
</feature>
<protein>
    <recommendedName>
        <fullName evidence="9">Bifunctional dihydrofolate reductase-thymidylate synthase</fullName>
        <ecNumber evidence="7">1.5.1.3</ecNumber>
        <ecNumber evidence="6">2.1.1.45</ecNumber>
    </recommendedName>
    <alternativeName>
        <fullName evidence="8">Thymidylate synthase</fullName>
    </alternativeName>
</protein>
<reference evidence="24" key="1">
    <citation type="submission" date="2011-02" db="EMBL/GenBank/DDBJ databases">
        <authorList>
            <person name="Aslett M."/>
        </authorList>
    </citation>
    <scope>NUCLEOTIDE SEQUENCE</scope>
    <source>
        <strain evidence="24">Liverpool</strain>
    </source>
</reference>
<dbReference type="UniPathway" id="UPA00077">
    <property type="reaction ID" value="UER00158"/>
</dbReference>
<accession>F0VQW6</accession>
<evidence type="ECO:0000256" key="17">
    <source>
        <dbReference type="ARBA" id="ARBA00025154"/>
    </source>
</evidence>
<dbReference type="Gene3D" id="3.30.572.10">
    <property type="entry name" value="Thymidylate synthase/dCMP hydroxymethylase domain"/>
    <property type="match status" value="2"/>
</dbReference>
<dbReference type="InterPro" id="IPR017925">
    <property type="entry name" value="DHFR_CS"/>
</dbReference>
<dbReference type="InterPro" id="IPR000398">
    <property type="entry name" value="Thymidylate_synthase"/>
</dbReference>
<dbReference type="OMA" id="ILCAWNV"/>
<dbReference type="OrthoDB" id="766at2759"/>
<evidence type="ECO:0000313" key="25">
    <source>
        <dbReference type="EMBL" id="CEL70868.1"/>
    </source>
</evidence>
<keyword evidence="11" id="KW-0489">Methyltransferase</keyword>
<keyword evidence="13" id="KW-0545">Nucleotide biosynthesis</keyword>
<dbReference type="PROSITE" id="PS00091">
    <property type="entry name" value="THYMIDYLATE_SYNTHASE"/>
    <property type="match status" value="1"/>
</dbReference>
<dbReference type="InterPro" id="IPR023451">
    <property type="entry name" value="Thymidate_synth/dCMP_Mease_dom"/>
</dbReference>
<comment type="pathway">
    <text evidence="1">Cofactor biosynthesis; tetrahydrofolate biosynthesis; 5,6,7,8-tetrahydrofolate from 7,8-dihydrofolate: step 1/1.</text>
</comment>
<evidence type="ECO:0000256" key="12">
    <source>
        <dbReference type="ARBA" id="ARBA00022679"/>
    </source>
</evidence>
<evidence type="ECO:0000259" key="23">
    <source>
        <dbReference type="PROSITE" id="PS51330"/>
    </source>
</evidence>
<dbReference type="FunCoup" id="F0VQW6">
    <property type="interactions" value="56"/>
</dbReference>
<dbReference type="NCBIfam" id="TIGR03284">
    <property type="entry name" value="thym_sym"/>
    <property type="match status" value="1"/>
</dbReference>
<dbReference type="VEuPathDB" id="ToxoDB:NCLIV_065390"/>
<dbReference type="PRINTS" id="PR00108">
    <property type="entry name" value="THYMDSNTHASE"/>
</dbReference>
<dbReference type="GeneID" id="13445336"/>
<evidence type="ECO:0000256" key="21">
    <source>
        <dbReference type="PIRSR" id="PIRSR000389-1"/>
    </source>
</evidence>
<evidence type="ECO:0000313" key="26">
    <source>
        <dbReference type="Proteomes" id="UP000007494"/>
    </source>
</evidence>
<dbReference type="InterPro" id="IPR036926">
    <property type="entry name" value="Thymidate_synth/dCMP_Mease_sf"/>
</dbReference>
<comment type="catalytic activity">
    <reaction evidence="18">
        <text>(6S)-5,6,7,8-tetrahydrofolate + NADP(+) = 7,8-dihydrofolate + NADPH + H(+)</text>
        <dbReference type="Rhea" id="RHEA:15009"/>
        <dbReference type="ChEBI" id="CHEBI:15378"/>
        <dbReference type="ChEBI" id="CHEBI:57451"/>
        <dbReference type="ChEBI" id="CHEBI:57453"/>
        <dbReference type="ChEBI" id="CHEBI:57783"/>
        <dbReference type="ChEBI" id="CHEBI:58349"/>
        <dbReference type="EC" id="1.5.1.3"/>
    </reaction>
</comment>
<evidence type="ECO:0000256" key="1">
    <source>
        <dbReference type="ARBA" id="ARBA00004903"/>
    </source>
</evidence>
<comment type="function">
    <text evidence="20">Catalyzes the reductive methylation of 2'-deoxyuridine 5'-monophosphate (dUMP) to thymidine 5'-monophosphate (dTMP), using the cosubstrate, 5,10- methylenetetrahydrofolate (CH2H4folate) as a 1-carbon donor and reductant and contributes to the de novo mitochondrial thymidylate biosynthesis pathway.</text>
</comment>
<evidence type="ECO:0000256" key="10">
    <source>
        <dbReference type="ARBA" id="ARBA00022563"/>
    </source>
</evidence>
<reference evidence="24" key="2">
    <citation type="submission" date="2011-03" db="EMBL/GenBank/DDBJ databases">
        <title>Comparative genomics and transcriptomics of Neospora caninum and Toxoplasma gondii.</title>
        <authorList>
            <person name="Reid A.J."/>
            <person name="Sohal A."/>
            <person name="Harris D."/>
            <person name="Quail M."/>
            <person name="Sanders M."/>
            <person name="Berriman M."/>
            <person name="Wastling J.M."/>
            <person name="Pain A."/>
        </authorList>
    </citation>
    <scope>NUCLEOTIDE SEQUENCE</scope>
    <source>
        <strain evidence="24">Liverpool</strain>
    </source>
</reference>
<dbReference type="eggNOG" id="KOG1324">
    <property type="taxonomic scope" value="Eukaryota"/>
</dbReference>
<dbReference type="EMBL" id="LN714487">
    <property type="protein sequence ID" value="CEL70868.1"/>
    <property type="molecule type" value="Genomic_DNA"/>
</dbReference>
<dbReference type="InterPro" id="IPR001796">
    <property type="entry name" value="DHFR_dom"/>
</dbReference>
<dbReference type="EMBL" id="FR823393">
    <property type="protein sequence ID" value="CBZ56113.1"/>
    <property type="molecule type" value="Genomic_DNA"/>
</dbReference>
<comment type="pathway">
    <text evidence="2">Pyrimidine metabolism; dTTP biosynthesis.</text>
</comment>
<evidence type="ECO:0000256" key="16">
    <source>
        <dbReference type="ARBA" id="ARBA00023268"/>
    </source>
</evidence>
<evidence type="ECO:0000256" key="5">
    <source>
        <dbReference type="ARBA" id="ARBA00010176"/>
    </source>
</evidence>
<dbReference type="InterPro" id="IPR045097">
    <property type="entry name" value="Thymidate_synth/dCMP_Mease"/>
</dbReference>
<evidence type="ECO:0000256" key="8">
    <source>
        <dbReference type="ARBA" id="ARBA00015931"/>
    </source>
</evidence>
<dbReference type="InParanoid" id="F0VQW6"/>
<keyword evidence="15" id="KW-0560">Oxidoreductase</keyword>
<dbReference type="PANTHER" id="PTHR11548">
    <property type="entry name" value="THYMIDYLATE SYNTHASE 1"/>
    <property type="match status" value="1"/>
</dbReference>
<reference evidence="26" key="3">
    <citation type="journal article" date="2012" name="PLoS Pathog.">
        <title>Comparative genomics of the apicomplexan parasites Toxoplasma gondii and Neospora caninum: Coccidia differing in host range and transmission strategy.</title>
        <authorList>
            <person name="Reid A.J."/>
            <person name="Vermont S.J."/>
            <person name="Cotton J.A."/>
            <person name="Harris D."/>
            <person name="Hill-Cawthorne G.A."/>
            <person name="Konen-Waisman S."/>
            <person name="Latham S.M."/>
            <person name="Mourier T."/>
            <person name="Norton R."/>
            <person name="Quail M.A."/>
            <person name="Sanders M."/>
            <person name="Shanmugam D."/>
            <person name="Sohal A."/>
            <person name="Wasmuth J.D."/>
            <person name="Brunk B."/>
            <person name="Grigg M.E."/>
            <person name="Howard J.C."/>
            <person name="Parkinson J."/>
            <person name="Roos D.S."/>
            <person name="Trees A.J."/>
            <person name="Berriman M."/>
            <person name="Pain A."/>
            <person name="Wastling J.M."/>
        </authorList>
    </citation>
    <scope>NUCLEOTIDE SEQUENCE [LARGE SCALE GENOMIC DNA]</scope>
    <source>
        <strain evidence="26">Liverpool</strain>
    </source>
</reference>
<dbReference type="PIRSF" id="PIRSF000389">
    <property type="entry name" value="DHFR-TS"/>
    <property type="match status" value="1"/>
</dbReference>
<dbReference type="GO" id="GO:0004799">
    <property type="term" value="F:thymidylate synthase activity"/>
    <property type="evidence" value="ECO:0007669"/>
    <property type="project" value="UniProtKB-EC"/>
</dbReference>
<dbReference type="PROSITE" id="PS00075">
    <property type="entry name" value="DHFR_1"/>
    <property type="match status" value="1"/>
</dbReference>
<comment type="function">
    <text evidence="17">Bifunctional enzyme. Involved in de novo dTMP biosynthesis. Key enzyme in folate metabolism. Catalyzes an essential reaction for de novo glycine and purine synthesis, DNA precursor synthesis, and for the conversion of dUMP to dTMP.</text>
</comment>
<keyword evidence="12" id="KW-0808">Transferase</keyword>
<dbReference type="GO" id="GO:0005739">
    <property type="term" value="C:mitochondrion"/>
    <property type="evidence" value="ECO:0007669"/>
    <property type="project" value="TreeGrafter"/>
</dbReference>
<gene>
    <name evidence="25" type="ORF">BN1204_065390</name>
    <name evidence="24" type="ORF">NCLIV_065390</name>
</gene>
<evidence type="ECO:0000256" key="18">
    <source>
        <dbReference type="ARBA" id="ARBA00048873"/>
    </source>
</evidence>
<evidence type="ECO:0000256" key="9">
    <source>
        <dbReference type="ARBA" id="ARBA00019798"/>
    </source>
</evidence>
<keyword evidence="10" id="KW-0554">One-carbon metabolism</keyword>
<dbReference type="GO" id="GO:0005829">
    <property type="term" value="C:cytosol"/>
    <property type="evidence" value="ECO:0007669"/>
    <property type="project" value="TreeGrafter"/>
</dbReference>
<evidence type="ECO:0000256" key="14">
    <source>
        <dbReference type="ARBA" id="ARBA00022857"/>
    </source>
</evidence>
<evidence type="ECO:0000256" key="3">
    <source>
        <dbReference type="ARBA" id="ARBA00006900"/>
    </source>
</evidence>
<dbReference type="InterPro" id="IPR024072">
    <property type="entry name" value="DHFR-like_dom_sf"/>
</dbReference>
<dbReference type="Gene3D" id="3.40.430.10">
    <property type="entry name" value="Dihydrofolate Reductase, subunit A"/>
    <property type="match status" value="1"/>
</dbReference>
<evidence type="ECO:0000256" key="13">
    <source>
        <dbReference type="ARBA" id="ARBA00022727"/>
    </source>
</evidence>
<dbReference type="HAMAP" id="MF_00008">
    <property type="entry name" value="Thymidy_synth_bact"/>
    <property type="match status" value="1"/>
</dbReference>
<dbReference type="EC" id="1.5.1.3" evidence="7"/>
<keyword evidence="14" id="KW-0521">NADP</keyword>
<dbReference type="CDD" id="cd00209">
    <property type="entry name" value="DHFR"/>
    <property type="match status" value="1"/>
</dbReference>
<evidence type="ECO:0000256" key="11">
    <source>
        <dbReference type="ARBA" id="ARBA00022603"/>
    </source>
</evidence>
<evidence type="ECO:0000256" key="7">
    <source>
        <dbReference type="ARBA" id="ARBA00012856"/>
    </source>
</evidence>
<comment type="similarity">
    <text evidence="5">In the N-terminal section; belongs to the dihydrofolate reductase family.</text>
</comment>
<dbReference type="Pfam" id="PF00186">
    <property type="entry name" value="DHFR_1"/>
    <property type="match status" value="1"/>
</dbReference>
<evidence type="ECO:0000256" key="19">
    <source>
        <dbReference type="ARBA" id="ARBA00050752"/>
    </source>
</evidence>
<keyword evidence="26" id="KW-1185">Reference proteome</keyword>
<dbReference type="InterPro" id="IPR020940">
    <property type="entry name" value="Thymidylate_synthase_AS"/>
</dbReference>
<dbReference type="SUPFAM" id="SSF55831">
    <property type="entry name" value="Thymidylate synthase/dCMP hydroxymethylase"/>
    <property type="match status" value="2"/>
</dbReference>
<dbReference type="EC" id="2.1.1.45" evidence="6"/>
<evidence type="ECO:0000256" key="22">
    <source>
        <dbReference type="PROSITE-ProRule" id="PRU10016"/>
    </source>
</evidence>
<dbReference type="InterPro" id="IPR012262">
    <property type="entry name" value="DHFR-TS"/>
</dbReference>
<dbReference type="RefSeq" id="XP_003886139.1">
    <property type="nucleotide sequence ID" value="XM_003886090.1"/>
</dbReference>
<keyword evidence="16" id="KW-0511">Multifunctional enzyme</keyword>
<evidence type="ECO:0000313" key="24">
    <source>
        <dbReference type="EMBL" id="CBZ56113.1"/>
    </source>
</evidence>
<comment type="catalytic activity">
    <reaction evidence="19">
        <text>dUMP + (6R)-5,10-methylene-5,6,7,8-tetrahydrofolate = 7,8-dihydrofolate + dTMP</text>
        <dbReference type="Rhea" id="RHEA:12104"/>
        <dbReference type="ChEBI" id="CHEBI:15636"/>
        <dbReference type="ChEBI" id="CHEBI:57451"/>
        <dbReference type="ChEBI" id="CHEBI:63528"/>
        <dbReference type="ChEBI" id="CHEBI:246422"/>
        <dbReference type="EC" id="2.1.1.45"/>
    </reaction>
    <physiologicalReaction direction="left-to-right" evidence="19">
        <dbReference type="Rhea" id="RHEA:12105"/>
    </physiologicalReaction>
</comment>
<comment type="similarity">
    <text evidence="4">Belongs to the thymidylate synthase family.</text>
</comment>